<dbReference type="InterPro" id="IPR021958">
    <property type="entry name" value="DUF3575"/>
</dbReference>
<dbReference type="Proteomes" id="UP000481616">
    <property type="component" value="Unassembled WGS sequence"/>
</dbReference>
<sequence length="188" mass="21310">MNNGIVNRLFLAALLFVCTDLCGQNVQIKTNLLYDATATINIGSECRLGRRWSLDLSGSYNGWKLGGDRKWKHWLVQPEGRYWFGSAFKGHYVGVHLHGGQMNLGHVGFGDHALREHYRQGWFYGCGVGYGYQWSLSRNWRMEVGLGLGYTRFDYDEYGCSICGGRLGEGSKNYWGVTRISLSVIYSL</sequence>
<dbReference type="Proteomes" id="UP000777173">
    <property type="component" value="Unassembled WGS sequence"/>
</dbReference>
<comment type="caution">
    <text evidence="3">The sequence shown here is derived from an EMBL/GenBank/DDBJ whole genome shotgun (WGS) entry which is preliminary data.</text>
</comment>
<dbReference type="AlphaFoldDB" id="A0A1Y4PNH0"/>
<protein>
    <submittedName>
        <fullName evidence="3">DUF3575 domain-containing protein</fullName>
    </submittedName>
</protein>
<gene>
    <name evidence="2" type="ORF">F2Y51_17770</name>
    <name evidence="1" type="ORF">F2Y58_18730</name>
    <name evidence="3" type="ORF">KSU80_12815</name>
</gene>
<evidence type="ECO:0000313" key="6">
    <source>
        <dbReference type="Proteomes" id="UP000777173"/>
    </source>
</evidence>
<accession>A0A1Y4PNH0</accession>
<evidence type="ECO:0000313" key="2">
    <source>
        <dbReference type="EMBL" id="KAA5402646.1"/>
    </source>
</evidence>
<dbReference type="EMBL" id="VVYY01000020">
    <property type="protein sequence ID" value="KAA5394397.1"/>
    <property type="molecule type" value="Genomic_DNA"/>
</dbReference>
<evidence type="ECO:0000313" key="4">
    <source>
        <dbReference type="Proteomes" id="UP000441162"/>
    </source>
</evidence>
<evidence type="ECO:0000313" key="3">
    <source>
        <dbReference type="EMBL" id="MBV3124053.1"/>
    </source>
</evidence>
<evidence type="ECO:0000313" key="5">
    <source>
        <dbReference type="Proteomes" id="UP000481616"/>
    </source>
</evidence>
<dbReference type="Proteomes" id="UP000441162">
    <property type="component" value="Unassembled WGS sequence"/>
</dbReference>
<dbReference type="EMBL" id="JAHOAX010000011">
    <property type="protein sequence ID" value="MBV3124053.1"/>
    <property type="molecule type" value="Genomic_DNA"/>
</dbReference>
<name>A0A1Y4PNH0_9BACT</name>
<evidence type="ECO:0000313" key="1">
    <source>
        <dbReference type="EMBL" id="KAA5394397.1"/>
    </source>
</evidence>
<dbReference type="Pfam" id="PF12099">
    <property type="entry name" value="DUF3575"/>
    <property type="match status" value="1"/>
</dbReference>
<dbReference type="RefSeq" id="WP_007844122.1">
    <property type="nucleotide sequence ID" value="NZ_DAWDTN010000011.1"/>
</dbReference>
<organism evidence="3 6">
    <name type="scientific">Phocaeicola dorei</name>
    <dbReference type="NCBI Taxonomy" id="357276"/>
    <lineage>
        <taxon>Bacteria</taxon>
        <taxon>Pseudomonadati</taxon>
        <taxon>Bacteroidota</taxon>
        <taxon>Bacteroidia</taxon>
        <taxon>Bacteroidales</taxon>
        <taxon>Bacteroidaceae</taxon>
        <taxon>Phocaeicola</taxon>
    </lineage>
</organism>
<reference evidence="4 5" key="1">
    <citation type="journal article" date="2019" name="Nat. Med.">
        <title>A library of human gut bacterial isolates paired with longitudinal multiomics data enables mechanistic microbiome research.</title>
        <authorList>
            <person name="Poyet M."/>
            <person name="Groussin M."/>
            <person name="Gibbons S.M."/>
            <person name="Avila-Pacheco J."/>
            <person name="Jiang X."/>
            <person name="Kearney S.M."/>
            <person name="Perrotta A.R."/>
            <person name="Berdy B."/>
            <person name="Zhao S."/>
            <person name="Lieberman T.D."/>
            <person name="Swanson P.K."/>
            <person name="Smith M."/>
            <person name="Roesemann S."/>
            <person name="Alexander J.E."/>
            <person name="Rich S.A."/>
            <person name="Livny J."/>
            <person name="Vlamakis H."/>
            <person name="Clish C."/>
            <person name="Bullock K."/>
            <person name="Deik A."/>
            <person name="Scott J."/>
            <person name="Pierce K.A."/>
            <person name="Xavier R.J."/>
            <person name="Alm E.J."/>
        </authorList>
    </citation>
    <scope>NUCLEOTIDE SEQUENCE [LARGE SCALE GENOMIC DNA]</scope>
    <source>
        <strain evidence="1 5">BIOML-A1</strain>
        <strain evidence="2 4">BIOML-A4</strain>
    </source>
</reference>
<reference evidence="3" key="2">
    <citation type="submission" date="2021-06" db="EMBL/GenBank/DDBJ databases">
        <title>Collection of gut derived symbiotic bacterial strains cultured from healthy donors.</title>
        <authorList>
            <person name="Lin H."/>
            <person name="Littmann E."/>
            <person name="Pamer E.G."/>
        </authorList>
    </citation>
    <scope>NUCLEOTIDE SEQUENCE</scope>
    <source>
        <strain evidence="3">MSK.5.10</strain>
    </source>
</reference>
<proteinExistence type="predicted"/>
<dbReference type="EMBL" id="VVZA01000020">
    <property type="protein sequence ID" value="KAA5402646.1"/>
    <property type="molecule type" value="Genomic_DNA"/>
</dbReference>